<reference evidence="1" key="1">
    <citation type="submission" date="2017-05" db="UniProtKB">
        <authorList>
            <consortium name="EnsemblMetazoa"/>
        </authorList>
    </citation>
    <scope>IDENTIFICATION</scope>
</reference>
<proteinExistence type="predicted"/>
<protein>
    <submittedName>
        <fullName evidence="1">Uncharacterized protein</fullName>
    </submittedName>
</protein>
<dbReference type="AlphaFoldDB" id="A0A1X7SHY1"/>
<name>A0A1X7SHY1_AMPQE</name>
<dbReference type="OrthoDB" id="5988104at2759"/>
<evidence type="ECO:0000313" key="1">
    <source>
        <dbReference type="EnsemblMetazoa" id="Aqu2.1.01707_001"/>
    </source>
</evidence>
<dbReference type="InParanoid" id="A0A1X7SHY1"/>
<organism evidence="1">
    <name type="scientific">Amphimedon queenslandica</name>
    <name type="common">Sponge</name>
    <dbReference type="NCBI Taxonomy" id="400682"/>
    <lineage>
        <taxon>Eukaryota</taxon>
        <taxon>Metazoa</taxon>
        <taxon>Porifera</taxon>
        <taxon>Demospongiae</taxon>
        <taxon>Heteroscleromorpha</taxon>
        <taxon>Haplosclerida</taxon>
        <taxon>Niphatidae</taxon>
        <taxon>Amphimedon</taxon>
    </lineage>
</organism>
<sequence>MRFLCGCGKCSLSSFLKNGCPNPWENSRFPLLNVKKLSKKLRLELLARLDKDAEQISLDFSSLMVDVYRCLKDIDVKELVLYLMPQQKFLYMDENDRKELFSNLKAAKDAGE</sequence>
<accession>A0A1X7SHY1</accession>
<dbReference type="EnsemblMetazoa" id="Aqu2.1.01707_001">
    <property type="protein sequence ID" value="Aqu2.1.01707_001"/>
    <property type="gene ID" value="Aqu2.1.01707"/>
</dbReference>